<proteinExistence type="inferred from homology"/>
<dbReference type="GO" id="GO:0015627">
    <property type="term" value="C:type II protein secretion system complex"/>
    <property type="evidence" value="ECO:0007669"/>
    <property type="project" value="InterPro"/>
</dbReference>
<keyword evidence="8 9" id="KW-0472">Membrane</keyword>
<evidence type="ECO:0000256" key="9">
    <source>
        <dbReference type="SAM" id="Phobius"/>
    </source>
</evidence>
<dbReference type="Pfam" id="PF07963">
    <property type="entry name" value="N_methyl"/>
    <property type="match status" value="1"/>
</dbReference>
<evidence type="ECO:0000313" key="11">
    <source>
        <dbReference type="Proteomes" id="UP000515838"/>
    </source>
</evidence>
<accession>A0A7G9TGF5</accession>
<reference evidence="10 11" key="1">
    <citation type="submission" date="2020-08" db="EMBL/GenBank/DDBJ databases">
        <title>Streptomycin Non-resistant strain, P. mexicana.</title>
        <authorList>
            <person name="Ganesh-Kumar S."/>
            <person name="Zhe T."/>
            <person name="Yu Z."/>
            <person name="Min Y."/>
        </authorList>
    </citation>
    <scope>NUCLEOTIDE SEQUENCE [LARGE SCALE GENOMIC DNA]</scope>
    <source>
        <strain evidence="10 11">GTZY2</strain>
    </source>
</reference>
<dbReference type="PROSITE" id="PS00409">
    <property type="entry name" value="PROKAR_NTER_METHYL"/>
    <property type="match status" value="1"/>
</dbReference>
<evidence type="ECO:0000256" key="8">
    <source>
        <dbReference type="ARBA" id="ARBA00023136"/>
    </source>
</evidence>
<dbReference type="NCBIfam" id="NF047828">
    <property type="entry name" value="T3SSXpsI"/>
    <property type="match status" value="1"/>
</dbReference>
<evidence type="ECO:0000256" key="2">
    <source>
        <dbReference type="ARBA" id="ARBA00008358"/>
    </source>
</evidence>
<dbReference type="PANTHER" id="PTHR38779:SF2">
    <property type="entry name" value="TYPE II SECRETION SYSTEM PROTEIN I-RELATED"/>
    <property type="match status" value="1"/>
</dbReference>
<dbReference type="GO" id="GO:0005886">
    <property type="term" value="C:plasma membrane"/>
    <property type="evidence" value="ECO:0007669"/>
    <property type="project" value="UniProtKB-SubCell"/>
</dbReference>
<evidence type="ECO:0000313" key="10">
    <source>
        <dbReference type="EMBL" id="QNN79180.1"/>
    </source>
</evidence>
<keyword evidence="5" id="KW-0997">Cell inner membrane</keyword>
<dbReference type="GeneID" id="81470742"/>
<evidence type="ECO:0000256" key="7">
    <source>
        <dbReference type="ARBA" id="ARBA00022989"/>
    </source>
</evidence>
<keyword evidence="4" id="KW-0488">Methylation</keyword>
<protein>
    <submittedName>
        <fullName evidence="10">Prepilin-type N-terminal cleavage/methylation domain-containing protein</fullName>
    </submittedName>
</protein>
<dbReference type="NCBIfam" id="TIGR02532">
    <property type="entry name" value="IV_pilin_GFxxxE"/>
    <property type="match status" value="1"/>
</dbReference>
<evidence type="ECO:0000256" key="4">
    <source>
        <dbReference type="ARBA" id="ARBA00022481"/>
    </source>
</evidence>
<evidence type="ECO:0000256" key="5">
    <source>
        <dbReference type="ARBA" id="ARBA00022519"/>
    </source>
</evidence>
<dbReference type="InterPro" id="IPR012902">
    <property type="entry name" value="N_methyl_site"/>
</dbReference>
<comment type="similarity">
    <text evidence="2">Belongs to the GSP I family.</text>
</comment>
<feature type="transmembrane region" description="Helical" evidence="9">
    <location>
        <begin position="12"/>
        <end position="33"/>
    </location>
</feature>
<organism evidence="10 11">
    <name type="scientific">Pseudoxanthomonas mexicana</name>
    <dbReference type="NCBI Taxonomy" id="128785"/>
    <lineage>
        <taxon>Bacteria</taxon>
        <taxon>Pseudomonadati</taxon>
        <taxon>Pseudomonadota</taxon>
        <taxon>Gammaproteobacteria</taxon>
        <taxon>Lysobacterales</taxon>
        <taxon>Lysobacteraceae</taxon>
        <taxon>Pseudoxanthomonas</taxon>
    </lineage>
</organism>
<sequence length="143" mass="15522">MNTPSSARQQGFTLLEVIVAFALLALALTLLLGSLSGATRQVRDSADASRATLHAQSLLAQLGAGEALQPGRQEGGFERDRYRWQLDVVPFADPLAARAQRDPGAPQLLDVRLQVRWGDGRGQALQWRTLRLAPRDINQAASP</sequence>
<gene>
    <name evidence="10" type="ORF">IAE60_07175</name>
</gene>
<keyword evidence="3" id="KW-1003">Cell membrane</keyword>
<keyword evidence="7 9" id="KW-1133">Transmembrane helix</keyword>
<dbReference type="InterPro" id="IPR010052">
    <property type="entry name" value="T2SS_protein-GspI"/>
</dbReference>
<evidence type="ECO:0000256" key="6">
    <source>
        <dbReference type="ARBA" id="ARBA00022692"/>
    </source>
</evidence>
<comment type="subcellular location">
    <subcellularLocation>
        <location evidence="1">Cell inner membrane</location>
        <topology evidence="1">Single-pass membrane protein</topology>
    </subcellularLocation>
</comment>
<dbReference type="Proteomes" id="UP000515838">
    <property type="component" value="Chromosome"/>
</dbReference>
<dbReference type="AlphaFoldDB" id="A0A7G9TGF5"/>
<evidence type="ECO:0000256" key="1">
    <source>
        <dbReference type="ARBA" id="ARBA00004377"/>
    </source>
</evidence>
<dbReference type="PANTHER" id="PTHR38779">
    <property type="entry name" value="TYPE II SECRETION SYSTEM PROTEIN I-RELATED"/>
    <property type="match status" value="1"/>
</dbReference>
<dbReference type="GO" id="GO:0015628">
    <property type="term" value="P:protein secretion by the type II secretion system"/>
    <property type="evidence" value="ECO:0007669"/>
    <property type="project" value="InterPro"/>
</dbReference>
<dbReference type="EMBL" id="CP060731">
    <property type="protein sequence ID" value="QNN79180.1"/>
    <property type="molecule type" value="Genomic_DNA"/>
</dbReference>
<evidence type="ECO:0000256" key="3">
    <source>
        <dbReference type="ARBA" id="ARBA00022475"/>
    </source>
</evidence>
<dbReference type="RefSeq" id="WP_187574358.1">
    <property type="nucleotide sequence ID" value="NZ_CP060731.1"/>
</dbReference>
<name>A0A7G9TGF5_PSEMX</name>
<keyword evidence="6 9" id="KW-0812">Transmembrane</keyword>